<dbReference type="InterPro" id="IPR014756">
    <property type="entry name" value="Ig_E-set"/>
</dbReference>
<feature type="region of interest" description="Disordered" evidence="2">
    <location>
        <begin position="152"/>
        <end position="177"/>
    </location>
</feature>
<protein>
    <submittedName>
        <fullName evidence="3">Phosrestin-1</fullName>
    </submittedName>
</protein>
<dbReference type="GO" id="GO:0001664">
    <property type="term" value="F:G protein-coupled receptor binding"/>
    <property type="evidence" value="ECO:0007669"/>
    <property type="project" value="TreeGrafter"/>
</dbReference>
<sequence>MQLRTAGWAVGRSGEGVKFTGCVSWRASPILGGSRHKSDRIFIDAKLAISSPVTIPELCISLGDSRSEVYPSRLFPPRSPTRSALFHAESFLPFPSPRPPPPPPPPLPLSLHLLLVSLLRNPLGTLHVSSLSPNCHPLSSSLPSVERRNITVDNCDSKNDRTDEKEDENNHRVETKSNRAQELQIQMQPQIQQTDTRGDRVYKKSSPNNKLTLYLASRDIIVSEAKNDNKLLGVLLVDPDYVRDKKVFGQVTLTFRYGREDEEVMGLKFCNEAMMCLAQLYPFYVGAHHLETKSLLQECAQERTQETADQSERREGDGPRTGVCLTRSSKNREPRQSWTPDVLQSDVDFTNGNANHAKTAKLREHQISQKPRAASRSREG</sequence>
<reference evidence="3 4" key="1">
    <citation type="submission" date="2015-09" db="EMBL/GenBank/DDBJ databases">
        <title>Trachymyrmex zeteki WGS genome.</title>
        <authorList>
            <person name="Nygaard S."/>
            <person name="Hu H."/>
            <person name="Boomsma J."/>
            <person name="Zhang G."/>
        </authorList>
    </citation>
    <scope>NUCLEOTIDE SEQUENCE [LARGE SCALE GENOMIC DNA]</scope>
    <source>
        <strain evidence="3">Tzet28-1</strain>
        <tissue evidence="3">Whole body</tissue>
    </source>
</reference>
<dbReference type="GO" id="GO:0005737">
    <property type="term" value="C:cytoplasm"/>
    <property type="evidence" value="ECO:0007669"/>
    <property type="project" value="TreeGrafter"/>
</dbReference>
<evidence type="ECO:0000256" key="2">
    <source>
        <dbReference type="SAM" id="MobiDB-lite"/>
    </source>
</evidence>
<dbReference type="GO" id="GO:0007165">
    <property type="term" value="P:signal transduction"/>
    <property type="evidence" value="ECO:0007669"/>
    <property type="project" value="InterPro"/>
</dbReference>
<feature type="compositionally biased region" description="Polar residues" evidence="2">
    <location>
        <begin position="347"/>
        <end position="356"/>
    </location>
</feature>
<dbReference type="SUPFAM" id="SSF81296">
    <property type="entry name" value="E set domains"/>
    <property type="match status" value="1"/>
</dbReference>
<keyword evidence="4" id="KW-1185">Reference proteome</keyword>
<feature type="region of interest" description="Disordered" evidence="2">
    <location>
        <begin position="301"/>
        <end position="380"/>
    </location>
</feature>
<dbReference type="AlphaFoldDB" id="A0A151XAJ7"/>
<evidence type="ECO:0000313" key="4">
    <source>
        <dbReference type="Proteomes" id="UP000075809"/>
    </source>
</evidence>
<dbReference type="InterPro" id="IPR014753">
    <property type="entry name" value="Arrestin_N"/>
</dbReference>
<dbReference type="PANTHER" id="PTHR11792:SF18">
    <property type="entry name" value="FI20035P1"/>
    <property type="match status" value="1"/>
</dbReference>
<evidence type="ECO:0000256" key="1">
    <source>
        <dbReference type="ARBA" id="ARBA00005298"/>
    </source>
</evidence>
<dbReference type="STRING" id="64791.A0A151XAJ7"/>
<name>A0A151XAJ7_9HYME</name>
<feature type="compositionally biased region" description="Basic and acidic residues" evidence="2">
    <location>
        <begin position="301"/>
        <end position="318"/>
    </location>
</feature>
<dbReference type="InterPro" id="IPR000698">
    <property type="entry name" value="Arrestin"/>
</dbReference>
<dbReference type="Proteomes" id="UP000075809">
    <property type="component" value="Unassembled WGS sequence"/>
</dbReference>
<gene>
    <name evidence="3" type="ORF">ALC60_03372</name>
</gene>
<proteinExistence type="inferred from homology"/>
<dbReference type="GO" id="GO:0002031">
    <property type="term" value="P:G protein-coupled receptor internalization"/>
    <property type="evidence" value="ECO:0007669"/>
    <property type="project" value="TreeGrafter"/>
</dbReference>
<dbReference type="PANTHER" id="PTHR11792">
    <property type="entry name" value="ARRESTIN"/>
    <property type="match status" value="1"/>
</dbReference>
<dbReference type="EMBL" id="KQ982335">
    <property type="protein sequence ID" value="KYQ57411.1"/>
    <property type="molecule type" value="Genomic_DNA"/>
</dbReference>
<accession>A0A151XAJ7</accession>
<dbReference type="PRINTS" id="PR00309">
    <property type="entry name" value="ARRESTIN"/>
</dbReference>
<comment type="similarity">
    <text evidence="1">Belongs to the arrestin family.</text>
</comment>
<organism evidence="3 4">
    <name type="scientific">Mycetomoellerius zeteki</name>
    <dbReference type="NCBI Taxonomy" id="64791"/>
    <lineage>
        <taxon>Eukaryota</taxon>
        <taxon>Metazoa</taxon>
        <taxon>Ecdysozoa</taxon>
        <taxon>Arthropoda</taxon>
        <taxon>Hexapoda</taxon>
        <taxon>Insecta</taxon>
        <taxon>Pterygota</taxon>
        <taxon>Neoptera</taxon>
        <taxon>Endopterygota</taxon>
        <taxon>Hymenoptera</taxon>
        <taxon>Apocrita</taxon>
        <taxon>Aculeata</taxon>
        <taxon>Formicoidea</taxon>
        <taxon>Formicidae</taxon>
        <taxon>Myrmicinae</taxon>
        <taxon>Mycetomoellerius</taxon>
    </lineage>
</organism>
<dbReference type="Gene3D" id="2.60.40.840">
    <property type="match status" value="1"/>
</dbReference>
<evidence type="ECO:0000313" key="3">
    <source>
        <dbReference type="EMBL" id="KYQ57411.1"/>
    </source>
</evidence>